<name>A0A5S4ZQX6_9FIRM</name>
<gene>
    <name evidence="2" type="ORF">LX24_02459</name>
</gene>
<proteinExistence type="predicted"/>
<reference evidence="2 3" key="1">
    <citation type="submission" date="2019-07" db="EMBL/GenBank/DDBJ databases">
        <title>Genomic Encyclopedia of Type Strains, Phase I: the one thousand microbial genomes (KMG-I) project.</title>
        <authorList>
            <person name="Kyrpides N."/>
        </authorList>
    </citation>
    <scope>NUCLEOTIDE SEQUENCE [LARGE SCALE GENOMIC DNA]</scope>
    <source>
        <strain evidence="2 3">DSM 6562</strain>
    </source>
</reference>
<dbReference type="RefSeq" id="WP_166512421.1">
    <property type="nucleotide sequence ID" value="NZ_VNHM01000015.1"/>
</dbReference>
<comment type="caution">
    <text evidence="2">The sequence shown here is derived from an EMBL/GenBank/DDBJ whole genome shotgun (WGS) entry which is preliminary data.</text>
</comment>
<dbReference type="AlphaFoldDB" id="A0A5S4ZQX6"/>
<sequence>MASGYLDWIFDSLQQTKKGVFSDTTYYDAMFDKFDRADEIRMIRDGTMRYRGRDSARETRRQVKEAQRQAEEKARRKEIDLEADLTGKWIKNKAEPYEIPATPRNIFLAKLEIRRLEEKQAGQLLPVEKIQGVTITQLEGVLSVEIRYIAGRTRQPQSLSVPIGLECTGKLLRFIPMAAFY</sequence>
<keyword evidence="3" id="KW-1185">Reference proteome</keyword>
<organism evidence="2 3">
    <name type="scientific">Desulfallas thermosapovorans DSM 6562</name>
    <dbReference type="NCBI Taxonomy" id="1121431"/>
    <lineage>
        <taxon>Bacteria</taxon>
        <taxon>Bacillati</taxon>
        <taxon>Bacillota</taxon>
        <taxon>Clostridia</taxon>
        <taxon>Eubacteriales</taxon>
        <taxon>Desulfallaceae</taxon>
        <taxon>Desulfallas</taxon>
    </lineage>
</organism>
<evidence type="ECO:0000313" key="2">
    <source>
        <dbReference type="EMBL" id="TYO94472.1"/>
    </source>
</evidence>
<dbReference type="EMBL" id="VNHM01000015">
    <property type="protein sequence ID" value="TYO94472.1"/>
    <property type="molecule type" value="Genomic_DNA"/>
</dbReference>
<feature type="region of interest" description="Disordered" evidence="1">
    <location>
        <begin position="52"/>
        <end position="75"/>
    </location>
</feature>
<dbReference type="Proteomes" id="UP000323166">
    <property type="component" value="Unassembled WGS sequence"/>
</dbReference>
<evidence type="ECO:0000313" key="3">
    <source>
        <dbReference type="Proteomes" id="UP000323166"/>
    </source>
</evidence>
<evidence type="ECO:0000256" key="1">
    <source>
        <dbReference type="SAM" id="MobiDB-lite"/>
    </source>
</evidence>
<accession>A0A5S4ZQX6</accession>
<protein>
    <submittedName>
        <fullName evidence="2">Uncharacterized protein</fullName>
    </submittedName>
</protein>